<name>A0ABW0FVE1_9CAUL</name>
<dbReference type="RefSeq" id="WP_374037978.1">
    <property type="nucleotide sequence ID" value="NZ_CP169082.1"/>
</dbReference>
<accession>A0ABW0FVE1</accession>
<evidence type="ECO:0000259" key="1">
    <source>
        <dbReference type="PROSITE" id="PS51186"/>
    </source>
</evidence>
<dbReference type="GO" id="GO:0016746">
    <property type="term" value="F:acyltransferase activity"/>
    <property type="evidence" value="ECO:0007669"/>
    <property type="project" value="UniProtKB-KW"/>
</dbReference>
<comment type="caution">
    <text evidence="2">The sequence shown here is derived from an EMBL/GenBank/DDBJ whole genome shotgun (WGS) entry which is preliminary data.</text>
</comment>
<evidence type="ECO:0000313" key="2">
    <source>
        <dbReference type="EMBL" id="MFC5344893.1"/>
    </source>
</evidence>
<keyword evidence="2" id="KW-0808">Transferase</keyword>
<dbReference type="Gene3D" id="3.40.630.30">
    <property type="match status" value="1"/>
</dbReference>
<sequence length="200" mass="22016">MRLTAAVLENDFVRLEPFEEDHREPLRLACDADPELWPAFYYMSLGGAEFDAGWASLRAQQAAGTRIPFAVIHDGEVVGCSTYIGLQPENRTLEIGTTYYRPSARGGVVNPAAKRLLLDHAFACGAHRVVFQVDQLNLRSQAAMAKLGAVREGVMRDDKITWTGRVRSSVIFSILAGEWPEVRAKLDARLAAFSRPPSGA</sequence>
<dbReference type="PANTHER" id="PTHR43610">
    <property type="entry name" value="BLL6696 PROTEIN"/>
    <property type="match status" value="1"/>
</dbReference>
<dbReference type="CDD" id="cd04301">
    <property type="entry name" value="NAT_SF"/>
    <property type="match status" value="1"/>
</dbReference>
<dbReference type="Proteomes" id="UP001596152">
    <property type="component" value="Unassembled WGS sequence"/>
</dbReference>
<feature type="domain" description="N-acetyltransferase" evidence="1">
    <location>
        <begin position="13"/>
        <end position="177"/>
    </location>
</feature>
<dbReference type="EMBL" id="JBHSLF010000025">
    <property type="protein sequence ID" value="MFC5344893.1"/>
    <property type="molecule type" value="Genomic_DNA"/>
</dbReference>
<dbReference type="PROSITE" id="PS51186">
    <property type="entry name" value="GNAT"/>
    <property type="match status" value="1"/>
</dbReference>
<dbReference type="Pfam" id="PF13302">
    <property type="entry name" value="Acetyltransf_3"/>
    <property type="match status" value="1"/>
</dbReference>
<keyword evidence="3" id="KW-1185">Reference proteome</keyword>
<proteinExistence type="predicted"/>
<dbReference type="EC" id="2.3.-.-" evidence="2"/>
<organism evidence="2 3">
    <name type="scientific">Brevundimonas staleyi</name>
    <dbReference type="NCBI Taxonomy" id="74326"/>
    <lineage>
        <taxon>Bacteria</taxon>
        <taxon>Pseudomonadati</taxon>
        <taxon>Pseudomonadota</taxon>
        <taxon>Alphaproteobacteria</taxon>
        <taxon>Caulobacterales</taxon>
        <taxon>Caulobacteraceae</taxon>
        <taxon>Brevundimonas</taxon>
    </lineage>
</organism>
<dbReference type="PANTHER" id="PTHR43610:SF1">
    <property type="entry name" value="N-ACETYLTRANSFERASE DOMAIN-CONTAINING PROTEIN"/>
    <property type="match status" value="1"/>
</dbReference>
<gene>
    <name evidence="2" type="ORF">ACFPIE_13290</name>
</gene>
<protein>
    <submittedName>
        <fullName evidence="2">GNAT family N-acetyltransferase</fullName>
        <ecNumber evidence="2">2.3.-.-</ecNumber>
    </submittedName>
</protein>
<dbReference type="InterPro" id="IPR016181">
    <property type="entry name" value="Acyl_CoA_acyltransferase"/>
</dbReference>
<dbReference type="SUPFAM" id="SSF55729">
    <property type="entry name" value="Acyl-CoA N-acyltransferases (Nat)"/>
    <property type="match status" value="1"/>
</dbReference>
<dbReference type="InterPro" id="IPR000182">
    <property type="entry name" value="GNAT_dom"/>
</dbReference>
<reference evidence="3" key="1">
    <citation type="journal article" date="2019" name="Int. J. Syst. Evol. Microbiol.">
        <title>The Global Catalogue of Microorganisms (GCM) 10K type strain sequencing project: providing services to taxonomists for standard genome sequencing and annotation.</title>
        <authorList>
            <consortium name="The Broad Institute Genomics Platform"/>
            <consortium name="The Broad Institute Genome Sequencing Center for Infectious Disease"/>
            <person name="Wu L."/>
            <person name="Ma J."/>
        </authorList>
    </citation>
    <scope>NUCLEOTIDE SEQUENCE [LARGE SCALE GENOMIC DNA]</scope>
    <source>
        <strain evidence="3">JCM 12125</strain>
    </source>
</reference>
<keyword evidence="2" id="KW-0012">Acyltransferase</keyword>
<evidence type="ECO:0000313" key="3">
    <source>
        <dbReference type="Proteomes" id="UP001596152"/>
    </source>
</evidence>